<name>A0A9P6EME6_9AGAR</name>
<organism evidence="3 4">
    <name type="scientific">Crepidotus variabilis</name>
    <dbReference type="NCBI Taxonomy" id="179855"/>
    <lineage>
        <taxon>Eukaryota</taxon>
        <taxon>Fungi</taxon>
        <taxon>Dikarya</taxon>
        <taxon>Basidiomycota</taxon>
        <taxon>Agaricomycotina</taxon>
        <taxon>Agaricomycetes</taxon>
        <taxon>Agaricomycetidae</taxon>
        <taxon>Agaricales</taxon>
        <taxon>Agaricineae</taxon>
        <taxon>Crepidotaceae</taxon>
        <taxon>Crepidotus</taxon>
    </lineage>
</organism>
<dbReference type="Proteomes" id="UP000807306">
    <property type="component" value="Unassembled WGS sequence"/>
</dbReference>
<reference evidence="3" key="1">
    <citation type="submission" date="2020-11" db="EMBL/GenBank/DDBJ databases">
        <authorList>
            <consortium name="DOE Joint Genome Institute"/>
            <person name="Ahrendt S."/>
            <person name="Riley R."/>
            <person name="Andreopoulos W."/>
            <person name="Labutti K."/>
            <person name="Pangilinan J."/>
            <person name="Ruiz-Duenas F.J."/>
            <person name="Barrasa J.M."/>
            <person name="Sanchez-Garcia M."/>
            <person name="Camarero S."/>
            <person name="Miyauchi S."/>
            <person name="Serrano A."/>
            <person name="Linde D."/>
            <person name="Babiker R."/>
            <person name="Drula E."/>
            <person name="Ayuso-Fernandez I."/>
            <person name="Pacheco R."/>
            <person name="Padilla G."/>
            <person name="Ferreira P."/>
            <person name="Barriuso J."/>
            <person name="Kellner H."/>
            <person name="Castanera R."/>
            <person name="Alfaro M."/>
            <person name="Ramirez L."/>
            <person name="Pisabarro A.G."/>
            <person name="Kuo A."/>
            <person name="Tritt A."/>
            <person name="Lipzen A."/>
            <person name="He G."/>
            <person name="Yan M."/>
            <person name="Ng V."/>
            <person name="Cullen D."/>
            <person name="Martin F."/>
            <person name="Rosso M.-N."/>
            <person name="Henrissat B."/>
            <person name="Hibbett D."/>
            <person name="Martinez A.T."/>
            <person name="Grigoriev I.V."/>
        </authorList>
    </citation>
    <scope>NUCLEOTIDE SEQUENCE</scope>
    <source>
        <strain evidence="3">CBS 506.95</strain>
    </source>
</reference>
<dbReference type="PANTHER" id="PTHR47534">
    <property type="entry name" value="YALI0E05731P"/>
    <property type="match status" value="1"/>
</dbReference>
<feature type="region of interest" description="Disordered" evidence="2">
    <location>
        <begin position="280"/>
        <end position="301"/>
    </location>
</feature>
<dbReference type="AlphaFoldDB" id="A0A9P6EME6"/>
<dbReference type="PANTHER" id="PTHR47534:SF3">
    <property type="entry name" value="ALCOHOL DEHYDROGENASE-LIKE C-TERMINAL DOMAIN-CONTAINING PROTEIN"/>
    <property type="match status" value="1"/>
</dbReference>
<evidence type="ECO:0000313" key="3">
    <source>
        <dbReference type="EMBL" id="KAF9531523.1"/>
    </source>
</evidence>
<sequence length="334" mass="36917">MPSLAQARTANEAHFAVHGEAIPVAVFIGGTSGIGEAMVAAFGHYTKGNAHIAVIGRNRDAGERILSILPKPQNPSLIPQRVFIPCDVSLMKNVLAAANEIKAKFTKINYLILSTGLVDMDERTETAEGLEKKLSVSYYSRWLFIKEFVGLVEQAIVQDGPGRGVVSSILAPGHGGEIKSEDWEIKHGYSPGKVRTTAVTYNDLMVEAWADHHPKVPFVHAHPGIVRTPLFFRSPSYFAKFMGLLLVSLARFMTISSEESAEWMWYTINLTHTRIIDNSESTRGRESKPVGSWRTDPFGADKAKDDKYFGSTEKKDGLWLHTEEAISRSVNANF</sequence>
<comment type="caution">
    <text evidence="3">The sequence shown here is derived from an EMBL/GenBank/DDBJ whole genome shotgun (WGS) entry which is preliminary data.</text>
</comment>
<dbReference type="EMBL" id="MU157835">
    <property type="protein sequence ID" value="KAF9531523.1"/>
    <property type="molecule type" value="Genomic_DNA"/>
</dbReference>
<dbReference type="InterPro" id="IPR002347">
    <property type="entry name" value="SDR_fam"/>
</dbReference>
<evidence type="ECO:0000256" key="1">
    <source>
        <dbReference type="ARBA" id="ARBA00023002"/>
    </source>
</evidence>
<dbReference type="Gene3D" id="3.40.50.720">
    <property type="entry name" value="NAD(P)-binding Rossmann-like Domain"/>
    <property type="match status" value="1"/>
</dbReference>
<accession>A0A9P6EME6</accession>
<keyword evidence="4" id="KW-1185">Reference proteome</keyword>
<dbReference type="OrthoDB" id="2898509at2759"/>
<dbReference type="SUPFAM" id="SSF51735">
    <property type="entry name" value="NAD(P)-binding Rossmann-fold domains"/>
    <property type="match status" value="1"/>
</dbReference>
<dbReference type="InterPro" id="IPR052228">
    <property type="entry name" value="Sec_Metab_Biosynth_Oxidored"/>
</dbReference>
<evidence type="ECO:0000256" key="2">
    <source>
        <dbReference type="SAM" id="MobiDB-lite"/>
    </source>
</evidence>
<dbReference type="InterPro" id="IPR036291">
    <property type="entry name" value="NAD(P)-bd_dom_sf"/>
</dbReference>
<evidence type="ECO:0000313" key="4">
    <source>
        <dbReference type="Proteomes" id="UP000807306"/>
    </source>
</evidence>
<gene>
    <name evidence="3" type="ORF">CPB83DRAFT_904618</name>
</gene>
<proteinExistence type="predicted"/>
<dbReference type="Pfam" id="PF00106">
    <property type="entry name" value="adh_short"/>
    <property type="match status" value="1"/>
</dbReference>
<protein>
    <recommendedName>
        <fullName evidence="5">NAD(P)-binding protein</fullName>
    </recommendedName>
</protein>
<keyword evidence="1" id="KW-0560">Oxidoreductase</keyword>
<evidence type="ECO:0008006" key="5">
    <source>
        <dbReference type="Google" id="ProtNLM"/>
    </source>
</evidence>
<dbReference type="GO" id="GO:0016491">
    <property type="term" value="F:oxidoreductase activity"/>
    <property type="evidence" value="ECO:0007669"/>
    <property type="project" value="UniProtKB-KW"/>
</dbReference>